<dbReference type="AlphaFoldDB" id="A0A8S9GXX2"/>
<protein>
    <submittedName>
        <fullName evidence="2">Uncharacterized protein</fullName>
    </submittedName>
</protein>
<reference evidence="2" key="1">
    <citation type="submission" date="2019-12" db="EMBL/GenBank/DDBJ databases">
        <title>Genome sequencing and annotation of Brassica cretica.</title>
        <authorList>
            <person name="Studholme D.J."/>
            <person name="Sarris P.F."/>
        </authorList>
    </citation>
    <scope>NUCLEOTIDE SEQUENCE</scope>
    <source>
        <strain evidence="2">PFS-001/15</strain>
        <tissue evidence="2">Leaf</tissue>
    </source>
</reference>
<dbReference type="EMBL" id="QGKW02001988">
    <property type="protein sequence ID" value="KAF2549780.1"/>
    <property type="molecule type" value="Genomic_DNA"/>
</dbReference>
<sequence length="166" mass="18629">MPNHGVIIENINEEEVQQGGEAAEDNDQETEEVRDQEGMEEDADDYELWNGLGMHSMDTYDGITKEMHIPADNFGIKGNIVAGEGFRDPIAGFRDPSAGFRDLSAGLRDPDWRILQAGTRGIYISRIRRSGFRDPIAEFRDPGWMIPRAGTRVCPLFLDFVIKVEG</sequence>
<evidence type="ECO:0000256" key="1">
    <source>
        <dbReference type="SAM" id="MobiDB-lite"/>
    </source>
</evidence>
<evidence type="ECO:0000313" key="2">
    <source>
        <dbReference type="EMBL" id="KAF2549780.1"/>
    </source>
</evidence>
<feature type="compositionally biased region" description="Low complexity" evidence="1">
    <location>
        <begin position="1"/>
        <end position="10"/>
    </location>
</feature>
<name>A0A8S9GXX2_BRACR</name>
<organism evidence="2 3">
    <name type="scientific">Brassica cretica</name>
    <name type="common">Mustard</name>
    <dbReference type="NCBI Taxonomy" id="69181"/>
    <lineage>
        <taxon>Eukaryota</taxon>
        <taxon>Viridiplantae</taxon>
        <taxon>Streptophyta</taxon>
        <taxon>Embryophyta</taxon>
        <taxon>Tracheophyta</taxon>
        <taxon>Spermatophyta</taxon>
        <taxon>Magnoliopsida</taxon>
        <taxon>eudicotyledons</taxon>
        <taxon>Gunneridae</taxon>
        <taxon>Pentapetalae</taxon>
        <taxon>rosids</taxon>
        <taxon>malvids</taxon>
        <taxon>Brassicales</taxon>
        <taxon>Brassicaceae</taxon>
        <taxon>Brassiceae</taxon>
        <taxon>Brassica</taxon>
    </lineage>
</organism>
<proteinExistence type="predicted"/>
<accession>A0A8S9GXX2</accession>
<feature type="region of interest" description="Disordered" evidence="1">
    <location>
        <begin position="1"/>
        <end position="41"/>
    </location>
</feature>
<feature type="compositionally biased region" description="Acidic residues" evidence="1">
    <location>
        <begin position="11"/>
        <end position="30"/>
    </location>
</feature>
<gene>
    <name evidence="2" type="ORF">F2Q68_00034733</name>
</gene>
<dbReference type="Proteomes" id="UP000712281">
    <property type="component" value="Unassembled WGS sequence"/>
</dbReference>
<comment type="caution">
    <text evidence="2">The sequence shown here is derived from an EMBL/GenBank/DDBJ whole genome shotgun (WGS) entry which is preliminary data.</text>
</comment>
<evidence type="ECO:0000313" key="3">
    <source>
        <dbReference type="Proteomes" id="UP000712281"/>
    </source>
</evidence>